<gene>
    <name evidence="2" type="ORF">ACFO3Q_08160</name>
</gene>
<name>A0ABV9NLZ2_9GAMM</name>
<protein>
    <submittedName>
        <fullName evidence="2">DUF4920 domain-containing protein</fullName>
    </submittedName>
</protein>
<feature type="signal peptide" evidence="1">
    <location>
        <begin position="1"/>
        <end position="18"/>
    </location>
</feature>
<organism evidence="2 3">
    <name type="scientific">Coralloluteibacterium thermophilum</name>
    <dbReference type="NCBI Taxonomy" id="2707049"/>
    <lineage>
        <taxon>Bacteria</taxon>
        <taxon>Pseudomonadati</taxon>
        <taxon>Pseudomonadota</taxon>
        <taxon>Gammaproteobacteria</taxon>
        <taxon>Lysobacterales</taxon>
        <taxon>Lysobacteraceae</taxon>
        <taxon>Coralloluteibacterium</taxon>
    </lineage>
</organism>
<dbReference type="InterPro" id="IPR032577">
    <property type="entry name" value="DUF4920"/>
</dbReference>
<evidence type="ECO:0000313" key="3">
    <source>
        <dbReference type="Proteomes" id="UP001595892"/>
    </source>
</evidence>
<dbReference type="EMBL" id="JBHSGG010000023">
    <property type="protein sequence ID" value="MFC4728138.1"/>
    <property type="molecule type" value="Genomic_DNA"/>
</dbReference>
<dbReference type="Proteomes" id="UP001595892">
    <property type="component" value="Unassembled WGS sequence"/>
</dbReference>
<accession>A0ABV9NLZ2</accession>
<feature type="chain" id="PRO_5046477970" evidence="1">
    <location>
        <begin position="19"/>
        <end position="135"/>
    </location>
</feature>
<evidence type="ECO:0000256" key="1">
    <source>
        <dbReference type="SAM" id="SignalP"/>
    </source>
</evidence>
<proteinExistence type="predicted"/>
<comment type="caution">
    <text evidence="2">The sequence shown here is derived from an EMBL/GenBank/DDBJ whole genome shotgun (WGS) entry which is preliminary data.</text>
</comment>
<sequence>MRTLLALCSILLAAPAAADGVARYGAPVPEGETVPVAVALADPEAHVGTPRRFEGRIGEVCQKMGCWLMLEEDGQAIRVATRDHAWFVPRDVQGRAVVYGTLGRRQAAPSAEGAAAPPEPGADYRIEADGIEIAG</sequence>
<keyword evidence="1" id="KW-0732">Signal</keyword>
<keyword evidence="3" id="KW-1185">Reference proteome</keyword>
<reference evidence="3" key="1">
    <citation type="journal article" date="2019" name="Int. J. Syst. Evol. Microbiol.">
        <title>The Global Catalogue of Microorganisms (GCM) 10K type strain sequencing project: providing services to taxonomists for standard genome sequencing and annotation.</title>
        <authorList>
            <consortium name="The Broad Institute Genomics Platform"/>
            <consortium name="The Broad Institute Genome Sequencing Center for Infectious Disease"/>
            <person name="Wu L."/>
            <person name="Ma J."/>
        </authorList>
    </citation>
    <scope>NUCLEOTIDE SEQUENCE [LARGE SCALE GENOMIC DNA]</scope>
    <source>
        <strain evidence="3">CGMCC 1.13574</strain>
    </source>
</reference>
<dbReference type="Pfam" id="PF16267">
    <property type="entry name" value="DUF4920"/>
    <property type="match status" value="1"/>
</dbReference>
<evidence type="ECO:0000313" key="2">
    <source>
        <dbReference type="EMBL" id="MFC4728138.1"/>
    </source>
</evidence>
<dbReference type="RefSeq" id="WP_377004160.1">
    <property type="nucleotide sequence ID" value="NZ_JBHSGG010000023.1"/>
</dbReference>